<feature type="transmembrane region" description="Helical" evidence="1">
    <location>
        <begin position="244"/>
        <end position="267"/>
    </location>
</feature>
<feature type="transmembrane region" description="Helical" evidence="1">
    <location>
        <begin position="47"/>
        <end position="66"/>
    </location>
</feature>
<dbReference type="AlphaFoldDB" id="A0A4P7GPS9"/>
<accession>A0A4P7GPS9</accession>
<organism evidence="2 3">
    <name type="scientific">Nocardioides euryhalodurans</name>
    <dbReference type="NCBI Taxonomy" id="2518370"/>
    <lineage>
        <taxon>Bacteria</taxon>
        <taxon>Bacillati</taxon>
        <taxon>Actinomycetota</taxon>
        <taxon>Actinomycetes</taxon>
        <taxon>Propionibacteriales</taxon>
        <taxon>Nocardioidaceae</taxon>
        <taxon>Nocardioides</taxon>
    </lineage>
</organism>
<gene>
    <name evidence="2" type="ORF">EXE57_18180</name>
</gene>
<dbReference type="Pfam" id="PF12679">
    <property type="entry name" value="ABC2_membrane_2"/>
    <property type="match status" value="1"/>
</dbReference>
<dbReference type="GO" id="GO:0005886">
    <property type="term" value="C:plasma membrane"/>
    <property type="evidence" value="ECO:0007669"/>
    <property type="project" value="UniProtKB-SubCell"/>
</dbReference>
<protein>
    <submittedName>
        <fullName evidence="2">ABC transporter permease</fullName>
    </submittedName>
</protein>
<feature type="transmembrane region" description="Helical" evidence="1">
    <location>
        <begin position="120"/>
        <end position="144"/>
    </location>
</feature>
<reference evidence="2 3" key="1">
    <citation type="submission" date="2019-03" db="EMBL/GenBank/DDBJ databases">
        <title>Three New Species of Nocardioides, Nocardioides euryhalodurans sp. nov., Nocardioides seonyuensis sp. nov. and Nocardioides eburneoflavus sp. nov., Iolated from Soil.</title>
        <authorList>
            <person name="Roh S.G."/>
            <person name="Lee C."/>
            <person name="Kim M.-K."/>
            <person name="Kim S.B."/>
        </authorList>
    </citation>
    <scope>NUCLEOTIDE SEQUENCE [LARGE SCALE GENOMIC DNA]</scope>
    <source>
        <strain evidence="2 3">MMS17-SY117</strain>
    </source>
</reference>
<keyword evidence="1" id="KW-1133">Transmembrane helix</keyword>
<evidence type="ECO:0000313" key="3">
    <source>
        <dbReference type="Proteomes" id="UP000294894"/>
    </source>
</evidence>
<dbReference type="RefSeq" id="WP_135079969.1">
    <property type="nucleotide sequence ID" value="NZ_CP038267.1"/>
</dbReference>
<dbReference type="EMBL" id="CP038267">
    <property type="protein sequence ID" value="QBR93994.1"/>
    <property type="molecule type" value="Genomic_DNA"/>
</dbReference>
<dbReference type="OrthoDB" id="3822725at2"/>
<name>A0A4P7GPS9_9ACTN</name>
<feature type="transmembrane region" description="Helical" evidence="1">
    <location>
        <begin position="195"/>
        <end position="215"/>
    </location>
</feature>
<proteinExistence type="predicted"/>
<sequence>MSTLTATTAEDRVVAAPVRARRDVRPIPMTRVIGVELRKMFDTRSGFWLMASIGILSVLATAATVAFAPEEAQTYEAFASAIGFPMAVVLPMVAILSVTSEWSQRSGLTTFTLVPSRGRVIAAKAIGAVAIGVVSMFLALGIGAVGNLVGTAISGAPTVWDVQLAEFATIVLANVLGMAIGFMLGVVIRSSPGAIVGYFVYSLLLPTAFAMLAAFQEWFRDLQPWIDFNFAQTRLFDESLTGEMWAQLGVAGLIWLVLPLTVGLVLLQRSEVK</sequence>
<keyword evidence="1" id="KW-0472">Membrane</keyword>
<evidence type="ECO:0000313" key="2">
    <source>
        <dbReference type="EMBL" id="QBR93994.1"/>
    </source>
</evidence>
<dbReference type="KEGG" id="noy:EXE57_18180"/>
<dbReference type="Proteomes" id="UP000294894">
    <property type="component" value="Chromosome"/>
</dbReference>
<feature type="transmembrane region" description="Helical" evidence="1">
    <location>
        <begin position="164"/>
        <end position="188"/>
    </location>
</feature>
<keyword evidence="3" id="KW-1185">Reference proteome</keyword>
<keyword evidence="1" id="KW-0812">Transmembrane</keyword>
<evidence type="ECO:0000256" key="1">
    <source>
        <dbReference type="SAM" id="Phobius"/>
    </source>
</evidence>
<dbReference type="GO" id="GO:0140359">
    <property type="term" value="F:ABC-type transporter activity"/>
    <property type="evidence" value="ECO:0007669"/>
    <property type="project" value="InterPro"/>
</dbReference>
<feature type="transmembrane region" description="Helical" evidence="1">
    <location>
        <begin position="78"/>
        <end position="99"/>
    </location>
</feature>